<proteinExistence type="predicted"/>
<dbReference type="Pfam" id="PF08241">
    <property type="entry name" value="Methyltransf_11"/>
    <property type="match status" value="1"/>
</dbReference>
<dbReference type="GO" id="GO:0008757">
    <property type="term" value="F:S-adenosylmethionine-dependent methyltransferase activity"/>
    <property type="evidence" value="ECO:0007669"/>
    <property type="project" value="InterPro"/>
</dbReference>
<dbReference type="InterPro" id="IPR050447">
    <property type="entry name" value="Erg6_SMT_methyltransf"/>
</dbReference>
<keyword evidence="1" id="KW-0808">Transferase</keyword>
<dbReference type="InterPro" id="IPR029063">
    <property type="entry name" value="SAM-dependent_MTases_sf"/>
</dbReference>
<evidence type="ECO:0000256" key="1">
    <source>
        <dbReference type="ARBA" id="ARBA00022679"/>
    </source>
</evidence>
<dbReference type="PANTHER" id="PTHR44068:SF11">
    <property type="entry name" value="GERANYL DIPHOSPHATE 2-C-METHYLTRANSFERASE"/>
    <property type="match status" value="1"/>
</dbReference>
<organism evidence="3">
    <name type="scientific">marine metagenome</name>
    <dbReference type="NCBI Taxonomy" id="408172"/>
    <lineage>
        <taxon>unclassified sequences</taxon>
        <taxon>metagenomes</taxon>
        <taxon>ecological metagenomes</taxon>
    </lineage>
</organism>
<dbReference type="Gene3D" id="3.40.50.150">
    <property type="entry name" value="Vaccinia Virus protein VP39"/>
    <property type="match status" value="1"/>
</dbReference>
<dbReference type="InterPro" id="IPR013216">
    <property type="entry name" value="Methyltransf_11"/>
</dbReference>
<protein>
    <recommendedName>
        <fullName evidence="2">Methyltransferase type 11 domain-containing protein</fullName>
    </recommendedName>
</protein>
<sequence>MGARMNEISRYYTPTGSELIERFYSDDYLSIGGKDSTETLATMAGISEDSSVLDIGSGLGGPVMYIAETRGCEVMGLDIVDSNIKTARNRAKIRSLQNLVTFQLGDAMDMPFPTDSFNVIIGQDAWSHVPDKDILISECARVIEPGGTIAFTDWLDIGGMLGNYRANVLDAVAATTLSDLKKYTASLVCQGFEIVIQEDISKLFKVQYDAIITRLEGQKERISERYSPKLYAIIHKKN</sequence>
<reference evidence="3" key="1">
    <citation type="submission" date="2018-05" db="EMBL/GenBank/DDBJ databases">
        <authorList>
            <person name="Lanie J.A."/>
            <person name="Ng W.-L."/>
            <person name="Kazmierczak K.M."/>
            <person name="Andrzejewski T.M."/>
            <person name="Davidsen T.M."/>
            <person name="Wayne K.J."/>
            <person name="Tettelin H."/>
            <person name="Glass J.I."/>
            <person name="Rusch D."/>
            <person name="Podicherti R."/>
            <person name="Tsui H.-C.T."/>
            <person name="Winkler M.E."/>
        </authorList>
    </citation>
    <scope>NUCLEOTIDE SEQUENCE</scope>
</reference>
<evidence type="ECO:0000313" key="3">
    <source>
        <dbReference type="EMBL" id="SVE09453.1"/>
    </source>
</evidence>
<dbReference type="PANTHER" id="PTHR44068">
    <property type="entry name" value="ZGC:194242"/>
    <property type="match status" value="1"/>
</dbReference>
<feature type="non-terminal residue" evidence="3">
    <location>
        <position position="238"/>
    </location>
</feature>
<accession>A0A383APC1</accession>
<dbReference type="EMBL" id="UINC01193710">
    <property type="protein sequence ID" value="SVE09453.1"/>
    <property type="molecule type" value="Genomic_DNA"/>
</dbReference>
<evidence type="ECO:0000259" key="2">
    <source>
        <dbReference type="Pfam" id="PF08241"/>
    </source>
</evidence>
<gene>
    <name evidence="3" type="ORF">METZ01_LOCUS462307</name>
</gene>
<dbReference type="SUPFAM" id="SSF53335">
    <property type="entry name" value="S-adenosyl-L-methionine-dependent methyltransferases"/>
    <property type="match status" value="1"/>
</dbReference>
<feature type="domain" description="Methyltransferase type 11" evidence="2">
    <location>
        <begin position="53"/>
        <end position="151"/>
    </location>
</feature>
<dbReference type="AlphaFoldDB" id="A0A383APC1"/>
<name>A0A383APC1_9ZZZZ</name>
<dbReference type="CDD" id="cd02440">
    <property type="entry name" value="AdoMet_MTases"/>
    <property type="match status" value="1"/>
</dbReference>